<dbReference type="Pfam" id="PF13177">
    <property type="entry name" value="DNA_pol3_delta2"/>
    <property type="match status" value="1"/>
</dbReference>
<dbReference type="InterPro" id="IPR050238">
    <property type="entry name" value="DNA_Rep/Repair_Clamp_Loader"/>
</dbReference>
<keyword evidence="2" id="KW-1185">Reference proteome</keyword>
<gene>
    <name evidence="1" type="ORF">B808_776</name>
</gene>
<dbReference type="GO" id="GO:0006261">
    <property type="term" value="P:DNA-templated DNA replication"/>
    <property type="evidence" value="ECO:0007669"/>
    <property type="project" value="TreeGrafter"/>
</dbReference>
<accession>W9EGZ5</accession>
<sequence length="337" mass="38242">MKAAQVLTAVEMQQPELERHFLQVIAKHELSHAYLFSGTSGVGKKNLALLLTMRLFCSNVQATGVPCGKCNECLRIAVGEHPDVLMVEPTGSSLKVDQIREVRREFSKSAVEGQQKVFIISEAETMTTEAANSLLKSLEEPPTHVTVFLLTNNYHRLLPTIISRTQVVELAVQDQAELKTKLKQGPLPHSTIQLLLNLTSDARQIERLTEDDWIVKSKQGLERWFRWLLQGDWQAFLTVQTNLVPLMRDRNDQDVTIQMICFLFQEVLQVKYQGTGSEQLAFGDDYKMMQQAANSLSDQQLIAIIENVLTISRFQQNNVSFQNILEAITLKSLREFQ</sequence>
<dbReference type="PANTHER" id="PTHR11669:SF8">
    <property type="entry name" value="DNA POLYMERASE III SUBUNIT DELTA"/>
    <property type="match status" value="1"/>
</dbReference>
<name>W9EGZ5_9LACO</name>
<dbReference type="EMBL" id="ALXG01000033">
    <property type="protein sequence ID" value="ETO40290.1"/>
    <property type="molecule type" value="Genomic_DNA"/>
</dbReference>
<dbReference type="GO" id="GO:0003887">
    <property type="term" value="F:DNA-directed DNA polymerase activity"/>
    <property type="evidence" value="ECO:0007669"/>
    <property type="project" value="InterPro"/>
</dbReference>
<dbReference type="Proteomes" id="UP000019474">
    <property type="component" value="Unassembled WGS sequence"/>
</dbReference>
<dbReference type="PANTHER" id="PTHR11669">
    <property type="entry name" value="REPLICATION FACTOR C / DNA POLYMERASE III GAMMA-TAU SUBUNIT"/>
    <property type="match status" value="1"/>
</dbReference>
<evidence type="ECO:0000313" key="1">
    <source>
        <dbReference type="EMBL" id="ETO40290.1"/>
    </source>
</evidence>
<dbReference type="SUPFAM" id="SSF52540">
    <property type="entry name" value="P-loop containing nucleoside triphosphate hydrolases"/>
    <property type="match status" value="1"/>
</dbReference>
<dbReference type="AlphaFoldDB" id="W9EGZ5"/>
<dbReference type="Gene3D" id="3.40.50.300">
    <property type="entry name" value="P-loop containing nucleotide triphosphate hydrolases"/>
    <property type="match status" value="1"/>
</dbReference>
<evidence type="ECO:0000313" key="2">
    <source>
        <dbReference type="Proteomes" id="UP000019474"/>
    </source>
</evidence>
<dbReference type="PATRIC" id="fig|1221538.3.peg.784"/>
<dbReference type="FunFam" id="3.40.50.300:FF:001255">
    <property type="entry name" value="DNA polymerase III subunit delta"/>
    <property type="match status" value="1"/>
</dbReference>
<dbReference type="RefSeq" id="WP_035422050.1">
    <property type="nucleotide sequence ID" value="NZ_ALXG01000033.1"/>
</dbReference>
<protein>
    <submittedName>
        <fullName evidence="1">DNA polymerase III delta prime subunit</fullName>
    </submittedName>
</protein>
<organism evidence="1 2">
    <name type="scientific">Fructilactobacillus florum 8D</name>
    <dbReference type="NCBI Taxonomy" id="1221538"/>
    <lineage>
        <taxon>Bacteria</taxon>
        <taxon>Bacillati</taxon>
        <taxon>Bacillota</taxon>
        <taxon>Bacilli</taxon>
        <taxon>Lactobacillales</taxon>
        <taxon>Lactobacillaceae</taxon>
        <taxon>Fructilactobacillus</taxon>
    </lineage>
</organism>
<dbReference type="InterPro" id="IPR027417">
    <property type="entry name" value="P-loop_NTPase"/>
</dbReference>
<proteinExistence type="predicted"/>
<dbReference type="InterPro" id="IPR004622">
    <property type="entry name" value="DNA_pol_HolB"/>
</dbReference>
<dbReference type="NCBIfam" id="TIGR00678">
    <property type="entry name" value="holB"/>
    <property type="match status" value="1"/>
</dbReference>
<reference evidence="1 2" key="1">
    <citation type="submission" date="2012-08" db="EMBL/GenBank/DDBJ databases">
        <title>Genome sequencing of Lactobacillus florum 8D.</title>
        <authorList>
            <person name="Kim E.B."/>
            <person name="Marco M.L."/>
        </authorList>
    </citation>
    <scope>NUCLEOTIDE SEQUENCE [LARGE SCALE GENOMIC DNA]</scope>
    <source>
        <strain evidence="1 2">8D</strain>
    </source>
</reference>
<comment type="caution">
    <text evidence="1">The sequence shown here is derived from an EMBL/GenBank/DDBJ whole genome shotgun (WGS) entry which is preliminary data.</text>
</comment>
<dbReference type="GO" id="GO:0008408">
    <property type="term" value="F:3'-5' exonuclease activity"/>
    <property type="evidence" value="ECO:0007669"/>
    <property type="project" value="InterPro"/>
</dbReference>
<dbReference type="OrthoDB" id="9810148at2"/>